<feature type="compositionally biased region" description="Low complexity" evidence="9">
    <location>
        <begin position="428"/>
        <end position="444"/>
    </location>
</feature>
<dbReference type="RefSeq" id="XP_001019411.1">
    <property type="nucleotide sequence ID" value="XM_001019411.1"/>
</dbReference>
<name>Q23R82_TETTS</name>
<evidence type="ECO:0000256" key="8">
    <source>
        <dbReference type="ARBA" id="ARBA00048679"/>
    </source>
</evidence>
<dbReference type="SMART" id="SM00220">
    <property type="entry name" value="S_TKc"/>
    <property type="match status" value="1"/>
</dbReference>
<evidence type="ECO:0000256" key="9">
    <source>
        <dbReference type="SAM" id="MobiDB-lite"/>
    </source>
</evidence>
<protein>
    <recommendedName>
        <fullName evidence="1">non-specific serine/threonine protein kinase</fullName>
        <ecNumber evidence="1">2.7.11.1</ecNumber>
    </recommendedName>
</protein>
<feature type="compositionally biased region" description="Low complexity" evidence="9">
    <location>
        <begin position="737"/>
        <end position="748"/>
    </location>
</feature>
<sequence length="880" mass="103718">MEVYETVKLIGSGAFGQVYLVKHKREDKMYVNKKIKTRDMSQKDRENTENEVRLLQKLRHANIVAYKDSYMDREQYLNIVMIHCEGGDMHNRIKNQKGKNFPEDQIQDWLAQMALALFYLHEKKILHRDLKTQNIFLKSGRVRLGDFGIAKVLDSTRDFANTCIGTPYYMSPELFKYKPYSYKSDIWAFGCVLYEMCNLRHAFDAQSLNGLAVKIMNGTYPPINSTYSKSLRDLIGKMLQLNPKSRPSILDIINTSFVKRRIISYITDLLSGNLTDPNIINDVDDLYFDSLRDQAQKLGILQIINQNLSKNGPALPISDEQLRPPQRVGQRQQGTDRKVIEQKQKAKKELQKQINEKNRIEQEIKRLEKKKMVRSSSTNIKQPQQQSQQSDSRQNIKKTENDRRDKKERDRSYSLERESSVKQRKPLQNQQQQSVNQSKSSVNSIRNEVKRVRQQIDSSSSTSAESDVVSTKVTPSVRQSAEQSYNEQKNVDRREQIRQEQERKKKQEQEEMEQQRKQIIQENIQARQKAVQLQQAQYRPSKDNMVFMNDEEEKQQQQQQNQMQGFVKRGSLQSFEYSKKQNGNPVDDFSIDINERESFDYKSSIDQNSNIYNSERYAPPMQNNSQVNNNYQDERYTQQQQQQRPQQQYPYKIQEEEDQIIDINEIIGENNEENDDDALQSVIHEEENEESDDEVEEDPNKIEEKLELMKTKLKEKTIKINTITNFLNQSRKQATLQKNQISQQMQNQDQEEGHIIPEDQQSEEDDNNYYDDEDLDDDDNYDENEGEVIQEFQQNNNPQYFKIQDKIKLFRHRCEASLGIVMFDKAYDYLKVNSNKCSTDELRKQLVEILSEENIGFWHLIDQILFLEEVLQTIPSQIQK</sequence>
<keyword evidence="3" id="KW-0808">Transferase</keyword>
<keyword evidence="12" id="KW-1185">Reference proteome</keyword>
<evidence type="ECO:0000256" key="5">
    <source>
        <dbReference type="ARBA" id="ARBA00022777"/>
    </source>
</evidence>
<organism evidence="11 12">
    <name type="scientific">Tetrahymena thermophila (strain SB210)</name>
    <dbReference type="NCBI Taxonomy" id="312017"/>
    <lineage>
        <taxon>Eukaryota</taxon>
        <taxon>Sar</taxon>
        <taxon>Alveolata</taxon>
        <taxon>Ciliophora</taxon>
        <taxon>Intramacronucleata</taxon>
        <taxon>Oligohymenophorea</taxon>
        <taxon>Hymenostomatida</taxon>
        <taxon>Tetrahymenina</taxon>
        <taxon>Tetrahymenidae</taxon>
        <taxon>Tetrahymena</taxon>
    </lineage>
</organism>
<keyword evidence="6" id="KW-0067">ATP-binding</keyword>
<dbReference type="InterPro" id="IPR011009">
    <property type="entry name" value="Kinase-like_dom_sf"/>
</dbReference>
<dbReference type="GeneID" id="7834834"/>
<feature type="compositionally biased region" description="Low complexity" evidence="9">
    <location>
        <begin position="382"/>
        <end position="393"/>
    </location>
</feature>
<feature type="region of interest" description="Disordered" evidence="9">
    <location>
        <begin position="312"/>
        <end position="351"/>
    </location>
</feature>
<feature type="compositionally biased region" description="Basic and acidic residues" evidence="9">
    <location>
        <begin position="489"/>
        <end position="516"/>
    </location>
</feature>
<dbReference type="STRING" id="312017.Q23R82"/>
<comment type="catalytic activity">
    <reaction evidence="8">
        <text>L-seryl-[protein] + ATP = O-phospho-L-seryl-[protein] + ADP + H(+)</text>
        <dbReference type="Rhea" id="RHEA:17989"/>
        <dbReference type="Rhea" id="RHEA-COMP:9863"/>
        <dbReference type="Rhea" id="RHEA-COMP:11604"/>
        <dbReference type="ChEBI" id="CHEBI:15378"/>
        <dbReference type="ChEBI" id="CHEBI:29999"/>
        <dbReference type="ChEBI" id="CHEBI:30616"/>
        <dbReference type="ChEBI" id="CHEBI:83421"/>
        <dbReference type="ChEBI" id="CHEBI:456216"/>
        <dbReference type="EC" id="2.7.11.1"/>
    </reaction>
</comment>
<dbReference type="PROSITE" id="PS50011">
    <property type="entry name" value="PROTEIN_KINASE_DOM"/>
    <property type="match status" value="1"/>
</dbReference>
<dbReference type="EC" id="2.7.11.1" evidence="1"/>
<dbReference type="CDD" id="cd08215">
    <property type="entry name" value="STKc_Nek"/>
    <property type="match status" value="1"/>
</dbReference>
<accession>Q23R82</accession>
<dbReference type="GO" id="GO:0004674">
    <property type="term" value="F:protein serine/threonine kinase activity"/>
    <property type="evidence" value="ECO:0007669"/>
    <property type="project" value="UniProtKB-KW"/>
</dbReference>
<dbReference type="FunFam" id="3.30.200.20:FF:000631">
    <property type="entry name" value="Serine/threonine-protein kinase NEK"/>
    <property type="match status" value="1"/>
</dbReference>
<feature type="region of interest" description="Disordered" evidence="9">
    <location>
        <begin position="367"/>
        <end position="516"/>
    </location>
</feature>
<dbReference type="InterPro" id="IPR008271">
    <property type="entry name" value="Ser/Thr_kinase_AS"/>
</dbReference>
<dbReference type="Proteomes" id="UP000009168">
    <property type="component" value="Unassembled WGS sequence"/>
</dbReference>
<dbReference type="OrthoDB" id="248923at2759"/>
<evidence type="ECO:0000259" key="10">
    <source>
        <dbReference type="PROSITE" id="PS50011"/>
    </source>
</evidence>
<evidence type="ECO:0000313" key="11">
    <source>
        <dbReference type="EMBL" id="EAR99166.1"/>
    </source>
</evidence>
<evidence type="ECO:0000256" key="2">
    <source>
        <dbReference type="ARBA" id="ARBA00022527"/>
    </source>
</evidence>
<dbReference type="Gene3D" id="1.10.510.10">
    <property type="entry name" value="Transferase(Phosphotransferase) domain 1"/>
    <property type="match status" value="1"/>
</dbReference>
<dbReference type="Gene3D" id="3.30.200.20">
    <property type="entry name" value="Phosphorylase Kinase, domain 1"/>
    <property type="match status" value="1"/>
</dbReference>
<evidence type="ECO:0000256" key="4">
    <source>
        <dbReference type="ARBA" id="ARBA00022741"/>
    </source>
</evidence>
<proteinExistence type="predicted"/>
<evidence type="ECO:0000256" key="7">
    <source>
        <dbReference type="ARBA" id="ARBA00047899"/>
    </source>
</evidence>
<dbReference type="Pfam" id="PF00069">
    <property type="entry name" value="Pkinase"/>
    <property type="match status" value="1"/>
</dbReference>
<dbReference type="AlphaFoldDB" id="Q23R82"/>
<evidence type="ECO:0000256" key="3">
    <source>
        <dbReference type="ARBA" id="ARBA00022679"/>
    </source>
</evidence>
<dbReference type="SUPFAM" id="SSF56112">
    <property type="entry name" value="Protein kinase-like (PK-like)"/>
    <property type="match status" value="1"/>
</dbReference>
<keyword evidence="4" id="KW-0547">Nucleotide-binding</keyword>
<dbReference type="PANTHER" id="PTHR44899:SF3">
    <property type="entry name" value="SERINE_THREONINE-PROTEIN KINASE NEK1"/>
    <property type="match status" value="1"/>
</dbReference>
<gene>
    <name evidence="11" type="ORF">TTHERM_00390060</name>
</gene>
<dbReference type="PANTHER" id="PTHR44899">
    <property type="entry name" value="CAMK FAMILY PROTEIN KINASE"/>
    <property type="match status" value="1"/>
</dbReference>
<dbReference type="InterPro" id="IPR051131">
    <property type="entry name" value="NEK_Ser/Thr_kinase_NIMA"/>
</dbReference>
<dbReference type="EMBL" id="GG662644">
    <property type="protein sequence ID" value="EAR99166.1"/>
    <property type="molecule type" value="Genomic_DNA"/>
</dbReference>
<dbReference type="KEGG" id="tet:TTHERM_00390060"/>
<evidence type="ECO:0000313" key="12">
    <source>
        <dbReference type="Proteomes" id="UP000009168"/>
    </source>
</evidence>
<feature type="compositionally biased region" description="Low complexity" evidence="9">
    <location>
        <begin position="323"/>
        <end position="333"/>
    </location>
</feature>
<feature type="compositionally biased region" description="Acidic residues" evidence="9">
    <location>
        <begin position="760"/>
        <end position="782"/>
    </location>
</feature>
<dbReference type="InterPro" id="IPR000719">
    <property type="entry name" value="Prot_kinase_dom"/>
</dbReference>
<dbReference type="InParanoid" id="Q23R82"/>
<feature type="compositionally biased region" description="Low complexity" evidence="9">
    <location>
        <begin position="457"/>
        <end position="471"/>
    </location>
</feature>
<feature type="domain" description="Protein kinase" evidence="10">
    <location>
        <begin position="4"/>
        <end position="258"/>
    </location>
</feature>
<comment type="catalytic activity">
    <reaction evidence="7">
        <text>L-threonyl-[protein] + ATP = O-phospho-L-threonyl-[protein] + ADP + H(+)</text>
        <dbReference type="Rhea" id="RHEA:46608"/>
        <dbReference type="Rhea" id="RHEA-COMP:11060"/>
        <dbReference type="Rhea" id="RHEA-COMP:11605"/>
        <dbReference type="ChEBI" id="CHEBI:15378"/>
        <dbReference type="ChEBI" id="CHEBI:30013"/>
        <dbReference type="ChEBI" id="CHEBI:30616"/>
        <dbReference type="ChEBI" id="CHEBI:61977"/>
        <dbReference type="ChEBI" id="CHEBI:456216"/>
        <dbReference type="EC" id="2.7.11.1"/>
    </reaction>
</comment>
<feature type="compositionally biased region" description="Polar residues" evidence="9">
    <location>
        <begin position="472"/>
        <end position="488"/>
    </location>
</feature>
<evidence type="ECO:0000256" key="1">
    <source>
        <dbReference type="ARBA" id="ARBA00012513"/>
    </source>
</evidence>
<dbReference type="FunFam" id="1.10.510.10:FF:000172">
    <property type="entry name" value="serine/threonine-protein kinase Nek1 isoform X1"/>
    <property type="match status" value="1"/>
</dbReference>
<feature type="compositionally biased region" description="Basic and acidic residues" evidence="9">
    <location>
        <begin position="334"/>
        <end position="351"/>
    </location>
</feature>
<keyword evidence="2" id="KW-0723">Serine/threonine-protein kinase</keyword>
<evidence type="ECO:0000256" key="6">
    <source>
        <dbReference type="ARBA" id="ARBA00022840"/>
    </source>
</evidence>
<dbReference type="OMA" id="KNFPEDQ"/>
<dbReference type="GO" id="GO:0005524">
    <property type="term" value="F:ATP binding"/>
    <property type="evidence" value="ECO:0007669"/>
    <property type="project" value="UniProtKB-KW"/>
</dbReference>
<dbReference type="HOGENOM" id="CLU_015823_0_0_1"/>
<reference evidence="12" key="1">
    <citation type="journal article" date="2006" name="PLoS Biol.">
        <title>Macronuclear genome sequence of the ciliate Tetrahymena thermophila, a model eukaryote.</title>
        <authorList>
            <person name="Eisen J.A."/>
            <person name="Coyne R.S."/>
            <person name="Wu M."/>
            <person name="Wu D."/>
            <person name="Thiagarajan M."/>
            <person name="Wortman J.R."/>
            <person name="Badger J.H."/>
            <person name="Ren Q."/>
            <person name="Amedeo P."/>
            <person name="Jones K.M."/>
            <person name="Tallon L.J."/>
            <person name="Delcher A.L."/>
            <person name="Salzberg S.L."/>
            <person name="Silva J.C."/>
            <person name="Haas B.J."/>
            <person name="Majoros W.H."/>
            <person name="Farzad M."/>
            <person name="Carlton J.M."/>
            <person name="Smith R.K. Jr."/>
            <person name="Garg J."/>
            <person name="Pearlman R.E."/>
            <person name="Karrer K.M."/>
            <person name="Sun L."/>
            <person name="Manning G."/>
            <person name="Elde N.C."/>
            <person name="Turkewitz A.P."/>
            <person name="Asai D.J."/>
            <person name="Wilkes D.E."/>
            <person name="Wang Y."/>
            <person name="Cai H."/>
            <person name="Collins K."/>
            <person name="Stewart B.A."/>
            <person name="Lee S.R."/>
            <person name="Wilamowska K."/>
            <person name="Weinberg Z."/>
            <person name="Ruzzo W.L."/>
            <person name="Wloga D."/>
            <person name="Gaertig J."/>
            <person name="Frankel J."/>
            <person name="Tsao C.-C."/>
            <person name="Gorovsky M.A."/>
            <person name="Keeling P.J."/>
            <person name="Waller R.F."/>
            <person name="Patron N.J."/>
            <person name="Cherry J.M."/>
            <person name="Stover N.A."/>
            <person name="Krieger C.J."/>
            <person name="del Toro C."/>
            <person name="Ryder H.F."/>
            <person name="Williamson S.C."/>
            <person name="Barbeau R.A."/>
            <person name="Hamilton E.P."/>
            <person name="Orias E."/>
        </authorList>
    </citation>
    <scope>NUCLEOTIDE SEQUENCE [LARGE SCALE GENOMIC DNA]</scope>
    <source>
        <strain evidence="12">SB210</strain>
    </source>
</reference>
<dbReference type="eggNOG" id="KOG0589">
    <property type="taxonomic scope" value="Eukaryota"/>
</dbReference>
<keyword evidence="5 11" id="KW-0418">Kinase</keyword>
<dbReference type="PROSITE" id="PS00108">
    <property type="entry name" value="PROTEIN_KINASE_ST"/>
    <property type="match status" value="1"/>
</dbReference>
<feature type="region of interest" description="Disordered" evidence="9">
    <location>
        <begin position="734"/>
        <end position="782"/>
    </location>
</feature>
<feature type="compositionally biased region" description="Basic and acidic residues" evidence="9">
    <location>
        <begin position="397"/>
        <end position="421"/>
    </location>
</feature>